<organism evidence="11 12">
    <name type="scientific">Tegillarca granosa</name>
    <name type="common">Malaysian cockle</name>
    <name type="synonym">Anadara granosa</name>
    <dbReference type="NCBI Taxonomy" id="220873"/>
    <lineage>
        <taxon>Eukaryota</taxon>
        <taxon>Metazoa</taxon>
        <taxon>Spiralia</taxon>
        <taxon>Lophotrochozoa</taxon>
        <taxon>Mollusca</taxon>
        <taxon>Bivalvia</taxon>
        <taxon>Autobranchia</taxon>
        <taxon>Pteriomorphia</taxon>
        <taxon>Arcoida</taxon>
        <taxon>Arcoidea</taxon>
        <taxon>Arcidae</taxon>
        <taxon>Tegillarca</taxon>
    </lineage>
</organism>
<dbReference type="Proteomes" id="UP001217089">
    <property type="component" value="Unassembled WGS sequence"/>
</dbReference>
<evidence type="ECO:0000256" key="9">
    <source>
        <dbReference type="SAM" id="SignalP"/>
    </source>
</evidence>
<dbReference type="Gene3D" id="3.40.30.10">
    <property type="entry name" value="Glutaredoxin"/>
    <property type="match status" value="4"/>
</dbReference>
<gene>
    <name evidence="11" type="ORF">KUTeg_004389</name>
</gene>
<reference evidence="11 12" key="1">
    <citation type="submission" date="2022-12" db="EMBL/GenBank/DDBJ databases">
        <title>Chromosome-level genome of Tegillarca granosa.</title>
        <authorList>
            <person name="Kim J."/>
        </authorList>
    </citation>
    <scope>NUCLEOTIDE SEQUENCE [LARGE SCALE GENOMIC DNA]</scope>
    <source>
        <strain evidence="11">Teg-2019</strain>
        <tissue evidence="11">Adductor muscle</tissue>
    </source>
</reference>
<dbReference type="InterPro" id="IPR036249">
    <property type="entry name" value="Thioredoxin-like_sf"/>
</dbReference>
<evidence type="ECO:0000256" key="7">
    <source>
        <dbReference type="RuleBase" id="RU004208"/>
    </source>
</evidence>
<keyword evidence="6" id="KW-0676">Redox-active center</keyword>
<keyword evidence="5" id="KW-0413">Isomerase</keyword>
<dbReference type="CDD" id="cd02982">
    <property type="entry name" value="PDI_b'_family"/>
    <property type="match status" value="1"/>
</dbReference>
<feature type="domain" description="Thioredoxin" evidence="10">
    <location>
        <begin position="318"/>
        <end position="459"/>
    </location>
</feature>
<dbReference type="Pfam" id="PF13848">
    <property type="entry name" value="Thioredoxin_6"/>
    <property type="match status" value="1"/>
</dbReference>
<dbReference type="PANTHER" id="PTHR18929">
    <property type="entry name" value="PROTEIN DISULFIDE ISOMERASE"/>
    <property type="match status" value="1"/>
</dbReference>
<sequence>MILLDLSPKFSSEAIMFLKVFCLCLVFSAFADEIAEEEGVLVLTKSNFDTAVNGNKYVLVEFYAPWCGHCKALKPEYEKAAQELKEEGSEIKLAKVDATVESELGEKFEVRGYPTMKFFRDGKPVEYGETHRDLAFILVVGSQIYRDLESKESKAFQEAASGIDDIPFGLTSSAEVFGEHKVESDGVVLFKKFDEGRNNLEGEVTAEKVSAFVKANSLPLVIEFTQESAQKIFGGEVKNHVLLFINKETDKTFDKKLEDFKAAATDFKGKVLFIYLDTANEDNARILEFFGLKPEQCPAIRLITLTDDMTKYKPETDDLGTDSVKSFVQSVLDGKLKPHLMSEEIPDDWDAKPVKVLVGKNFHEVVRNADKHVFVEFYAPWCGHCKQLAPIWDQLGDKYKDDSNVVIAKMDSTANELEDVKIQSFPTLKFFPKGEYKVIDYNGERTLEAMSKFVASGGTEGAGVPEDEGEEEEEEPEEEQEPEDDSKKKDEL</sequence>
<comment type="caution">
    <text evidence="11">The sequence shown here is derived from an EMBL/GenBank/DDBJ whole genome shotgun (WGS) entry which is preliminary data.</text>
</comment>
<evidence type="ECO:0000256" key="8">
    <source>
        <dbReference type="SAM" id="MobiDB-lite"/>
    </source>
</evidence>
<keyword evidence="3" id="KW-0677">Repeat</keyword>
<evidence type="ECO:0000256" key="4">
    <source>
        <dbReference type="ARBA" id="ARBA00023157"/>
    </source>
</evidence>
<evidence type="ECO:0000256" key="1">
    <source>
        <dbReference type="ARBA" id="ARBA00006347"/>
    </source>
</evidence>
<protein>
    <recommendedName>
        <fullName evidence="10">Thioredoxin domain-containing protein</fullName>
    </recommendedName>
</protein>
<dbReference type="InterPro" id="IPR017937">
    <property type="entry name" value="Thioredoxin_CS"/>
</dbReference>
<evidence type="ECO:0000313" key="12">
    <source>
        <dbReference type="Proteomes" id="UP001217089"/>
    </source>
</evidence>
<dbReference type="SUPFAM" id="SSF52833">
    <property type="entry name" value="Thioredoxin-like"/>
    <property type="match status" value="4"/>
</dbReference>
<dbReference type="EMBL" id="JARBDR010000214">
    <property type="protein sequence ID" value="KAJ8319298.1"/>
    <property type="molecule type" value="Genomic_DNA"/>
</dbReference>
<evidence type="ECO:0000259" key="10">
    <source>
        <dbReference type="PROSITE" id="PS51352"/>
    </source>
</evidence>
<dbReference type="PANTHER" id="PTHR18929:SF240">
    <property type="entry name" value="PROTEIN DISULFIDE-ISOMERASE"/>
    <property type="match status" value="1"/>
</dbReference>
<dbReference type="Pfam" id="PF00085">
    <property type="entry name" value="Thioredoxin"/>
    <property type="match status" value="2"/>
</dbReference>
<feature type="chain" id="PRO_5045317677" description="Thioredoxin domain-containing protein" evidence="9">
    <location>
        <begin position="32"/>
        <end position="492"/>
    </location>
</feature>
<keyword evidence="4" id="KW-1015">Disulfide bond</keyword>
<evidence type="ECO:0000256" key="3">
    <source>
        <dbReference type="ARBA" id="ARBA00022737"/>
    </source>
</evidence>
<dbReference type="PROSITE" id="PS51352">
    <property type="entry name" value="THIOREDOXIN_2"/>
    <property type="match status" value="2"/>
</dbReference>
<dbReference type="InterPro" id="IPR005788">
    <property type="entry name" value="PDI_thioredoxin-like_dom"/>
</dbReference>
<evidence type="ECO:0000313" key="11">
    <source>
        <dbReference type="EMBL" id="KAJ8319298.1"/>
    </source>
</evidence>
<evidence type="ECO:0000256" key="6">
    <source>
        <dbReference type="ARBA" id="ARBA00023284"/>
    </source>
</evidence>
<comment type="similarity">
    <text evidence="1 7">Belongs to the protein disulfide isomerase family.</text>
</comment>
<keyword evidence="12" id="KW-1185">Reference proteome</keyword>
<accession>A0ABQ9FPW5</accession>
<evidence type="ECO:0000256" key="2">
    <source>
        <dbReference type="ARBA" id="ARBA00022729"/>
    </source>
</evidence>
<dbReference type="CDD" id="cd02995">
    <property type="entry name" value="PDI_a_PDI_a'_C"/>
    <property type="match status" value="1"/>
</dbReference>
<feature type="compositionally biased region" description="Acidic residues" evidence="8">
    <location>
        <begin position="465"/>
        <end position="484"/>
    </location>
</feature>
<name>A0ABQ9FPW5_TEGGR</name>
<feature type="region of interest" description="Disordered" evidence="8">
    <location>
        <begin position="452"/>
        <end position="492"/>
    </location>
</feature>
<keyword evidence="2 9" id="KW-0732">Signal</keyword>
<dbReference type="PRINTS" id="PR00421">
    <property type="entry name" value="THIOREDOXIN"/>
</dbReference>
<dbReference type="CDD" id="cd02961">
    <property type="entry name" value="PDI_a_family"/>
    <property type="match status" value="1"/>
</dbReference>
<feature type="domain" description="Thioredoxin" evidence="10">
    <location>
        <begin position="1"/>
        <end position="158"/>
    </location>
</feature>
<proteinExistence type="inferred from homology"/>
<dbReference type="PROSITE" id="PS00194">
    <property type="entry name" value="THIOREDOXIN_1"/>
    <property type="match status" value="2"/>
</dbReference>
<evidence type="ECO:0000256" key="5">
    <source>
        <dbReference type="ARBA" id="ARBA00023235"/>
    </source>
</evidence>
<dbReference type="InterPro" id="IPR013766">
    <property type="entry name" value="Thioredoxin_domain"/>
</dbReference>
<dbReference type="NCBIfam" id="TIGR01126">
    <property type="entry name" value="pdi_dom"/>
    <property type="match status" value="2"/>
</dbReference>
<dbReference type="CDD" id="cd02981">
    <property type="entry name" value="PDI_b_family"/>
    <property type="match status" value="1"/>
</dbReference>
<feature type="signal peptide" evidence="9">
    <location>
        <begin position="1"/>
        <end position="31"/>
    </location>
</feature>